<evidence type="ECO:0000256" key="1">
    <source>
        <dbReference type="ARBA" id="ARBA00004496"/>
    </source>
</evidence>
<accession>A0A3L8PRY9</accession>
<dbReference type="OrthoDB" id="239260at2"/>
<dbReference type="Gene3D" id="3.40.50.12370">
    <property type="match status" value="1"/>
</dbReference>
<comment type="function">
    <text evidence="4">Required for resistance to DNA-damaging agents.</text>
</comment>
<dbReference type="PANTHER" id="PTHR47892:SF1">
    <property type="entry name" value="UNIVERSAL STRESS PROTEIN E"/>
    <property type="match status" value="1"/>
</dbReference>
<feature type="domain" description="UspA" evidence="5">
    <location>
        <begin position="4"/>
        <end position="146"/>
    </location>
</feature>
<name>A0A3L8PRY9_9GAMM</name>
<dbReference type="CDD" id="cd23660">
    <property type="entry name" value="USP-E_repeat2"/>
    <property type="match status" value="1"/>
</dbReference>
<dbReference type="AlphaFoldDB" id="A0A3L8PRY9"/>
<dbReference type="RefSeq" id="WP_121840497.1">
    <property type="nucleotide sequence ID" value="NZ_ML014839.1"/>
</dbReference>
<dbReference type="GO" id="GO:0005737">
    <property type="term" value="C:cytoplasm"/>
    <property type="evidence" value="ECO:0007669"/>
    <property type="project" value="UniProtKB-SubCell"/>
</dbReference>
<comment type="caution">
    <text evidence="6">The sequence shown here is derived from an EMBL/GenBank/DDBJ whole genome shotgun (WGS) entry which is preliminary data.</text>
</comment>
<dbReference type="PANTHER" id="PTHR47892">
    <property type="entry name" value="UNIVERSAL STRESS PROTEIN E"/>
    <property type="match status" value="1"/>
</dbReference>
<keyword evidence="7" id="KW-1185">Reference proteome</keyword>
<feature type="domain" description="UspA" evidence="5">
    <location>
        <begin position="171"/>
        <end position="297"/>
    </location>
</feature>
<comment type="similarity">
    <text evidence="2">Belongs to the universal stress protein A family.</text>
</comment>
<sequence>MQKFKNLLVVIDPTSEHQIALERAIELSQKNNSKMTIFHSVFDLSYEMTSILSIEERDAMRNGVLDQRRAWLDDLVESYSTDGIEISKRVIWHNRPFESIIELAIEEDFDVIIKGTHEHDKLKSVIFTPTDWHLMRKAPEPVLLVKAKNWFSGGKILCAINLEEDDNHRHLSHSIIEHAQFIAKQFNGEVHLVNAYPGTPVNIAIELPDFDMINYNESMREQHHNELIKVAEQFNIAKEHCHVLEGLPEDVIPELTEELSAELVILGTIGRTGISAALIGNTAEHVIDNINCDLLTLKPDGFVSPISPK</sequence>
<dbReference type="Proteomes" id="UP000281474">
    <property type="component" value="Unassembled WGS sequence"/>
</dbReference>
<evidence type="ECO:0000256" key="2">
    <source>
        <dbReference type="ARBA" id="ARBA00008791"/>
    </source>
</evidence>
<evidence type="ECO:0000256" key="3">
    <source>
        <dbReference type="ARBA" id="ARBA00022490"/>
    </source>
</evidence>
<evidence type="ECO:0000313" key="6">
    <source>
        <dbReference type="EMBL" id="RLV58187.1"/>
    </source>
</evidence>
<dbReference type="Pfam" id="PF00582">
    <property type="entry name" value="Usp"/>
    <property type="match status" value="2"/>
</dbReference>
<evidence type="ECO:0000313" key="7">
    <source>
        <dbReference type="Proteomes" id="UP000281474"/>
    </source>
</evidence>
<reference evidence="6 7" key="1">
    <citation type="submission" date="2018-09" db="EMBL/GenBank/DDBJ databases">
        <title>Phylogeny of the Shewanellaceae, and recommendation for two new genera, Pseudoshewanella and Parashewanella.</title>
        <authorList>
            <person name="Wang G."/>
        </authorList>
    </citation>
    <scope>NUCLEOTIDE SEQUENCE [LARGE SCALE GENOMIC DNA]</scope>
    <source>
        <strain evidence="6 7">C51</strain>
    </source>
</reference>
<keyword evidence="3" id="KW-0963">Cytoplasm</keyword>
<proteinExistence type="inferred from homology"/>
<dbReference type="NCBIfam" id="NF008380">
    <property type="entry name" value="PRK11175.1"/>
    <property type="match status" value="1"/>
</dbReference>
<dbReference type="InterPro" id="IPR006015">
    <property type="entry name" value="Universal_stress_UspA"/>
</dbReference>
<organism evidence="6 7">
    <name type="scientific">Parashewanella curva</name>
    <dbReference type="NCBI Taxonomy" id="2338552"/>
    <lineage>
        <taxon>Bacteria</taxon>
        <taxon>Pseudomonadati</taxon>
        <taxon>Pseudomonadota</taxon>
        <taxon>Gammaproteobacteria</taxon>
        <taxon>Alteromonadales</taxon>
        <taxon>Shewanellaceae</taxon>
        <taxon>Parashewanella</taxon>
    </lineage>
</organism>
<dbReference type="EMBL" id="QZEI01000090">
    <property type="protein sequence ID" value="RLV58187.1"/>
    <property type="molecule type" value="Genomic_DNA"/>
</dbReference>
<gene>
    <name evidence="6" type="primary">uspE</name>
    <name evidence="6" type="ORF">D5018_18655</name>
</gene>
<dbReference type="SUPFAM" id="SSF52402">
    <property type="entry name" value="Adenine nucleotide alpha hydrolases-like"/>
    <property type="match status" value="2"/>
</dbReference>
<evidence type="ECO:0000256" key="4">
    <source>
        <dbReference type="ARBA" id="ARBA00037131"/>
    </source>
</evidence>
<comment type="subcellular location">
    <subcellularLocation>
        <location evidence="1">Cytoplasm</location>
    </subcellularLocation>
</comment>
<evidence type="ECO:0000259" key="5">
    <source>
        <dbReference type="Pfam" id="PF00582"/>
    </source>
</evidence>
<dbReference type="InterPro" id="IPR006016">
    <property type="entry name" value="UspA"/>
</dbReference>
<dbReference type="PRINTS" id="PR01438">
    <property type="entry name" value="UNVRSLSTRESS"/>
</dbReference>
<protein>
    <submittedName>
        <fullName evidence="6">Universal stress protein UspE</fullName>
    </submittedName>
</protein>